<dbReference type="PROSITE" id="PS50828">
    <property type="entry name" value="SMR"/>
    <property type="match status" value="1"/>
</dbReference>
<dbReference type="InterPro" id="IPR036187">
    <property type="entry name" value="DNA_mismatch_repair_MutS_sf"/>
</dbReference>
<feature type="region of interest" description="Disordered" evidence="4">
    <location>
        <begin position="415"/>
        <end position="446"/>
    </location>
</feature>
<dbReference type="InterPro" id="IPR002625">
    <property type="entry name" value="Smr_dom"/>
</dbReference>
<feature type="region of interest" description="Disordered" evidence="4">
    <location>
        <begin position="852"/>
        <end position="888"/>
    </location>
</feature>
<feature type="compositionally biased region" description="Polar residues" evidence="4">
    <location>
        <begin position="498"/>
        <end position="516"/>
    </location>
</feature>
<keyword evidence="3" id="KW-0238">DNA-binding</keyword>
<dbReference type="GO" id="GO:0006298">
    <property type="term" value="P:mismatch repair"/>
    <property type="evidence" value="ECO:0007669"/>
    <property type="project" value="InterPro"/>
</dbReference>
<feature type="region of interest" description="Disordered" evidence="4">
    <location>
        <begin position="498"/>
        <end position="518"/>
    </location>
</feature>
<dbReference type="Pfam" id="PF01713">
    <property type="entry name" value="Smr"/>
    <property type="match status" value="1"/>
</dbReference>
<comment type="caution">
    <text evidence="6">The sequence shown here is derived from an EMBL/GenBank/DDBJ whole genome shotgun (WGS) entry which is preliminary data.</text>
</comment>
<feature type="compositionally biased region" description="Polar residues" evidence="4">
    <location>
        <begin position="774"/>
        <end position="783"/>
    </location>
</feature>
<dbReference type="SMART" id="SM00534">
    <property type="entry name" value="MUTSac"/>
    <property type="match status" value="1"/>
</dbReference>
<proteinExistence type="predicted"/>
<evidence type="ECO:0000256" key="3">
    <source>
        <dbReference type="ARBA" id="ARBA00023125"/>
    </source>
</evidence>
<dbReference type="SUPFAM" id="SSF48334">
    <property type="entry name" value="DNA repair protein MutS, domain III"/>
    <property type="match status" value="1"/>
</dbReference>
<dbReference type="PANTHER" id="PTHR48466:SF2">
    <property type="entry name" value="OS10G0509000 PROTEIN"/>
    <property type="match status" value="1"/>
</dbReference>
<evidence type="ECO:0000259" key="5">
    <source>
        <dbReference type="PROSITE" id="PS50828"/>
    </source>
</evidence>
<dbReference type="GO" id="GO:0005524">
    <property type="term" value="F:ATP binding"/>
    <property type="evidence" value="ECO:0007669"/>
    <property type="project" value="UniProtKB-KW"/>
</dbReference>
<feature type="compositionally biased region" description="Basic residues" evidence="4">
    <location>
        <begin position="785"/>
        <end position="796"/>
    </location>
</feature>
<feature type="compositionally biased region" description="Basic and acidic residues" evidence="4">
    <location>
        <begin position="669"/>
        <end position="679"/>
    </location>
</feature>
<dbReference type="Gene3D" id="3.30.1370.110">
    <property type="match status" value="1"/>
</dbReference>
<dbReference type="PANTHER" id="PTHR48466">
    <property type="entry name" value="OS10G0509000 PROTEIN-RELATED"/>
    <property type="match status" value="1"/>
</dbReference>
<evidence type="ECO:0000256" key="2">
    <source>
        <dbReference type="ARBA" id="ARBA00022840"/>
    </source>
</evidence>
<dbReference type="InterPro" id="IPR027417">
    <property type="entry name" value="P-loop_NTPase"/>
</dbReference>
<evidence type="ECO:0000256" key="1">
    <source>
        <dbReference type="ARBA" id="ARBA00022741"/>
    </source>
</evidence>
<protein>
    <recommendedName>
        <fullName evidence="5">Smr domain-containing protein</fullName>
    </recommendedName>
</protein>
<keyword evidence="7" id="KW-1185">Reference proteome</keyword>
<dbReference type="SMART" id="SM00533">
    <property type="entry name" value="MUTSd"/>
    <property type="match status" value="1"/>
</dbReference>
<dbReference type="AlphaFoldDB" id="A0AAW1RGW7"/>
<dbReference type="SUPFAM" id="SSF52540">
    <property type="entry name" value="P-loop containing nucleoside triphosphate hydrolases"/>
    <property type="match status" value="1"/>
</dbReference>
<reference evidence="6 7" key="1">
    <citation type="journal article" date="2024" name="Nat. Commun.">
        <title>Phylogenomics reveals the evolutionary origins of lichenization in chlorophyte algae.</title>
        <authorList>
            <person name="Puginier C."/>
            <person name="Libourel C."/>
            <person name="Otte J."/>
            <person name="Skaloud P."/>
            <person name="Haon M."/>
            <person name="Grisel S."/>
            <person name="Petersen M."/>
            <person name="Berrin J.G."/>
            <person name="Delaux P.M."/>
            <person name="Dal Grande F."/>
            <person name="Keller J."/>
        </authorList>
    </citation>
    <scope>NUCLEOTIDE SEQUENCE [LARGE SCALE GENOMIC DNA]</scope>
    <source>
        <strain evidence="6 7">SAG 2145</strain>
    </source>
</reference>
<evidence type="ECO:0000256" key="4">
    <source>
        <dbReference type="SAM" id="MobiDB-lite"/>
    </source>
</evidence>
<dbReference type="GO" id="GO:0140664">
    <property type="term" value="F:ATP-dependent DNA damage sensor activity"/>
    <property type="evidence" value="ECO:0007669"/>
    <property type="project" value="InterPro"/>
</dbReference>
<feature type="region of interest" description="Disordered" evidence="4">
    <location>
        <begin position="667"/>
        <end position="692"/>
    </location>
</feature>
<dbReference type="Gene3D" id="3.40.50.300">
    <property type="entry name" value="P-loop containing nucleotide triphosphate hydrolases"/>
    <property type="match status" value="1"/>
</dbReference>
<dbReference type="Pfam" id="PF00488">
    <property type="entry name" value="MutS_V"/>
    <property type="match status" value="1"/>
</dbReference>
<dbReference type="InterPro" id="IPR036063">
    <property type="entry name" value="Smr_dom_sf"/>
</dbReference>
<keyword evidence="1" id="KW-0547">Nucleotide-binding</keyword>
<dbReference type="GO" id="GO:0030983">
    <property type="term" value="F:mismatched DNA binding"/>
    <property type="evidence" value="ECO:0007669"/>
    <property type="project" value="InterPro"/>
</dbReference>
<sequence>MLCQRLHRPGQSIGSALYTPVVGAVRRSKEYQKASRVALFLGVKAASSPAGVLFVAEQETPQQETFDLLEWPEVCKQVVAFTQTTLAAEKLFGDYLPVGQSQADSERLLQETAEARQAQLNLEGVQDLRPLLDGACQGRRLSTMHLAAVAKTLQQAQILRQALQMEKPSNLPGGRADRQESGQGHMPTPAGSQVHALQQLAVGLGSGLPDLTAAICHCINVTTSALLDRASPRLAEARLKRRENKRRLQEEMDSWAQNLHQQGACESRQVVIRRERLCVGVKAGRQGELPKGSLTLDRSSTGATLYMEPEPAVGLNNAEARLAGQESDEQDAILSRLSVLVADDADTLDQILDAIAELDIANARGRHAEWLQATQPRFLSEAECSAGQGCMTVSQARHPLLLRPCLAPLPVAPTTADTEPSVGIGQPIDSSRPPKPATFQNRAPPVPLDLLIPSGKTVVVVTGPNTGGKTATLKALGLMALMAKAGLFLPVLKRSTQRADSSQNTDAASPSQTDHSGQPRLLWFDKVLADVGDGQNLQQSLSTFSGHVRRLCGVLAACTPKSLVLLDEVGSGTDPAEGAALAGAILDRLAGSARLTFATSHHAELKDVPDRDKRYMNAAVEFDIKSLRPTYRLQWGLAGASNALAVATGLGFDARVVAAAREISAQATAERDAEEEHQHLQGSMENEVKAVQAAADAATQSLAQAKAALTVQQQDFKRTSQSSALLKDGDASVAQGTEAVKRRLDQVLNQLQAGSCSDEDVVRRMESFKARWPSVSQAQAELTNSRRKPKAFHKRRDQAAGSPSATRAPHIGDTVRLLRIGDSMGKVQSINQDGSLLVQAGKLKVRVQQHEVEHAVPEPTRKRPQSSAALPLQNSQESQSEGGEALQGLTIQSPYNSVDVRGKRSEAAFDAIDELVMSDRPLTTIFVIHGVGTGRLRAAIHKWLPTQKFCKSFQAEDSSAGGCTLVKLRQ</sequence>
<gene>
    <name evidence="6" type="ORF">WJX74_004733</name>
</gene>
<evidence type="ECO:0000313" key="6">
    <source>
        <dbReference type="EMBL" id="KAK9833029.1"/>
    </source>
</evidence>
<name>A0AAW1RGW7_9CHLO</name>
<dbReference type="InterPro" id="IPR045076">
    <property type="entry name" value="MutS"/>
</dbReference>
<feature type="domain" description="Smr" evidence="5">
    <location>
        <begin position="898"/>
        <end position="969"/>
    </location>
</feature>
<feature type="region of interest" description="Disordered" evidence="4">
    <location>
        <begin position="166"/>
        <end position="192"/>
    </location>
</feature>
<dbReference type="InterPro" id="IPR000432">
    <property type="entry name" value="DNA_mismatch_repair_MutS_C"/>
</dbReference>
<evidence type="ECO:0000313" key="7">
    <source>
        <dbReference type="Proteomes" id="UP001438707"/>
    </source>
</evidence>
<feature type="compositionally biased region" description="Polar residues" evidence="4">
    <location>
        <begin position="865"/>
        <end position="881"/>
    </location>
</feature>
<dbReference type="PROSITE" id="PS00486">
    <property type="entry name" value="DNA_MISMATCH_REPAIR_2"/>
    <property type="match status" value="1"/>
</dbReference>
<keyword evidence="2" id="KW-0067">ATP-binding</keyword>
<dbReference type="Proteomes" id="UP001438707">
    <property type="component" value="Unassembled WGS sequence"/>
</dbReference>
<feature type="compositionally biased region" description="Basic and acidic residues" evidence="4">
    <location>
        <begin position="852"/>
        <end position="861"/>
    </location>
</feature>
<dbReference type="EMBL" id="JALJOS010000011">
    <property type="protein sequence ID" value="KAK9833029.1"/>
    <property type="molecule type" value="Genomic_DNA"/>
</dbReference>
<feature type="region of interest" description="Disordered" evidence="4">
    <location>
        <begin position="773"/>
        <end position="810"/>
    </location>
</feature>
<organism evidence="6 7">
    <name type="scientific">Apatococcus lobatus</name>
    <dbReference type="NCBI Taxonomy" id="904363"/>
    <lineage>
        <taxon>Eukaryota</taxon>
        <taxon>Viridiplantae</taxon>
        <taxon>Chlorophyta</taxon>
        <taxon>core chlorophytes</taxon>
        <taxon>Trebouxiophyceae</taxon>
        <taxon>Chlorellales</taxon>
        <taxon>Chlorellaceae</taxon>
        <taxon>Apatococcus</taxon>
    </lineage>
</organism>
<accession>A0AAW1RGW7</accession>
<dbReference type="InterPro" id="IPR007696">
    <property type="entry name" value="DNA_mismatch_repair_MutS_core"/>
</dbReference>